<keyword evidence="7 8" id="KW-0472">Membrane</keyword>
<reference evidence="9" key="1">
    <citation type="journal article" date="2014" name="Int. J. Syst. Evol. Microbiol.">
        <title>Complete genome sequence of Corynebacterium casei LMG S-19264T (=DSM 44701T), isolated from a smear-ripened cheese.</title>
        <authorList>
            <consortium name="US DOE Joint Genome Institute (JGI-PGF)"/>
            <person name="Walter F."/>
            <person name="Albersmeier A."/>
            <person name="Kalinowski J."/>
            <person name="Ruckert C."/>
        </authorList>
    </citation>
    <scope>NUCLEOTIDE SEQUENCE</scope>
    <source>
        <strain evidence="9">CGMCC 1.15320</strain>
    </source>
</reference>
<evidence type="ECO:0000256" key="2">
    <source>
        <dbReference type="ARBA" id="ARBA00009142"/>
    </source>
</evidence>
<reference evidence="9" key="2">
    <citation type="submission" date="2020-09" db="EMBL/GenBank/DDBJ databases">
        <authorList>
            <person name="Sun Q."/>
            <person name="Zhou Y."/>
        </authorList>
    </citation>
    <scope>NUCLEOTIDE SEQUENCE</scope>
    <source>
        <strain evidence="9">CGMCC 1.15320</strain>
    </source>
</reference>
<evidence type="ECO:0000313" key="9">
    <source>
        <dbReference type="EMBL" id="GGA78646.1"/>
    </source>
</evidence>
<name>A0A916W9Q7_9HYPH</name>
<dbReference type="GO" id="GO:0005886">
    <property type="term" value="C:plasma membrane"/>
    <property type="evidence" value="ECO:0007669"/>
    <property type="project" value="UniProtKB-SubCell"/>
</dbReference>
<dbReference type="EMBL" id="BMIF01000014">
    <property type="protein sequence ID" value="GGA78646.1"/>
    <property type="molecule type" value="Genomic_DNA"/>
</dbReference>
<feature type="transmembrane region" description="Helical" evidence="8">
    <location>
        <begin position="127"/>
        <end position="146"/>
    </location>
</feature>
<comment type="similarity">
    <text evidence="2 8">Belongs to the 4-toluene sulfonate uptake permease (TSUP) (TC 2.A.102) family.</text>
</comment>
<keyword evidence="6 8" id="KW-1133">Transmembrane helix</keyword>
<feature type="transmembrane region" description="Helical" evidence="8">
    <location>
        <begin position="7"/>
        <end position="31"/>
    </location>
</feature>
<comment type="subcellular location">
    <subcellularLocation>
        <location evidence="1 8">Cell membrane</location>
        <topology evidence="1 8">Multi-pass membrane protein</topology>
    </subcellularLocation>
</comment>
<feature type="transmembrane region" description="Helical" evidence="8">
    <location>
        <begin position="196"/>
        <end position="214"/>
    </location>
</feature>
<dbReference type="Proteomes" id="UP000636264">
    <property type="component" value="Unassembled WGS sequence"/>
</dbReference>
<keyword evidence="5 8" id="KW-0812">Transmembrane</keyword>
<evidence type="ECO:0000256" key="8">
    <source>
        <dbReference type="RuleBase" id="RU363041"/>
    </source>
</evidence>
<proteinExistence type="inferred from homology"/>
<dbReference type="InterPro" id="IPR002781">
    <property type="entry name" value="TM_pro_TauE-like"/>
</dbReference>
<protein>
    <recommendedName>
        <fullName evidence="8">Probable membrane transporter protein</fullName>
    </recommendedName>
</protein>
<organism evidence="9 10">
    <name type="scientific">Nitratireductor aestuarii</name>
    <dbReference type="NCBI Taxonomy" id="1735103"/>
    <lineage>
        <taxon>Bacteria</taxon>
        <taxon>Pseudomonadati</taxon>
        <taxon>Pseudomonadota</taxon>
        <taxon>Alphaproteobacteria</taxon>
        <taxon>Hyphomicrobiales</taxon>
        <taxon>Phyllobacteriaceae</taxon>
        <taxon>Nitratireductor</taxon>
    </lineage>
</organism>
<evidence type="ECO:0000256" key="3">
    <source>
        <dbReference type="ARBA" id="ARBA00022448"/>
    </source>
</evidence>
<evidence type="ECO:0000256" key="6">
    <source>
        <dbReference type="ARBA" id="ARBA00022989"/>
    </source>
</evidence>
<accession>A0A916W9Q7</accession>
<evidence type="ECO:0000313" key="10">
    <source>
        <dbReference type="Proteomes" id="UP000636264"/>
    </source>
</evidence>
<dbReference type="PANTHER" id="PTHR30269:SF37">
    <property type="entry name" value="MEMBRANE TRANSPORTER PROTEIN"/>
    <property type="match status" value="1"/>
</dbReference>
<evidence type="ECO:0000256" key="5">
    <source>
        <dbReference type="ARBA" id="ARBA00022692"/>
    </source>
</evidence>
<dbReference type="RefSeq" id="WP_188722490.1">
    <property type="nucleotide sequence ID" value="NZ_BMIF01000014.1"/>
</dbReference>
<dbReference type="InterPro" id="IPR052017">
    <property type="entry name" value="TSUP"/>
</dbReference>
<evidence type="ECO:0000256" key="1">
    <source>
        <dbReference type="ARBA" id="ARBA00004651"/>
    </source>
</evidence>
<feature type="transmembrane region" description="Helical" evidence="8">
    <location>
        <begin position="43"/>
        <end position="62"/>
    </location>
</feature>
<dbReference type="Pfam" id="PF01925">
    <property type="entry name" value="TauE"/>
    <property type="match status" value="1"/>
</dbReference>
<keyword evidence="3" id="KW-0813">Transport</keyword>
<feature type="transmembrane region" description="Helical" evidence="8">
    <location>
        <begin position="166"/>
        <end position="189"/>
    </location>
</feature>
<feature type="transmembrane region" description="Helical" evidence="8">
    <location>
        <begin position="69"/>
        <end position="90"/>
    </location>
</feature>
<keyword evidence="10" id="KW-1185">Reference proteome</keyword>
<dbReference type="AlphaFoldDB" id="A0A916W9Q7"/>
<gene>
    <name evidence="9" type="ORF">GCM10011385_35970</name>
</gene>
<sequence>MDLSFYAVAIPAVIILGMSKGGFVGLGNLAVPLMAMAVSPVQAAAVLLPILVVQDAIGVFSFRRTFDRFNLAVLLPGAFVGVGLGYLLAARVSDDGIGFSVGLISILFGLRRLVVERMKSGTEVRKPNIVLGWLCGLGSGFTSMIGHAGGPPYQIFVIPQKLPRDMLVGTTLVFFASVNLVKVVPYFALGQFTRQNLTISATLIPVAVLSTWLGVKLVRKIPTERFYTLIYVLMIAVGLRLVWQSAPALFS</sequence>
<comment type="caution">
    <text evidence="9">The sequence shown here is derived from an EMBL/GenBank/DDBJ whole genome shotgun (WGS) entry which is preliminary data.</text>
</comment>
<feature type="transmembrane region" description="Helical" evidence="8">
    <location>
        <begin position="226"/>
        <end position="243"/>
    </location>
</feature>
<keyword evidence="4 8" id="KW-1003">Cell membrane</keyword>
<evidence type="ECO:0000256" key="4">
    <source>
        <dbReference type="ARBA" id="ARBA00022475"/>
    </source>
</evidence>
<feature type="transmembrane region" description="Helical" evidence="8">
    <location>
        <begin position="96"/>
        <end position="115"/>
    </location>
</feature>
<evidence type="ECO:0000256" key="7">
    <source>
        <dbReference type="ARBA" id="ARBA00023136"/>
    </source>
</evidence>
<dbReference type="PANTHER" id="PTHR30269">
    <property type="entry name" value="TRANSMEMBRANE PROTEIN YFCA"/>
    <property type="match status" value="1"/>
</dbReference>